<feature type="domain" description="AbiEi antitoxin N-terminal" evidence="1">
    <location>
        <begin position="8"/>
        <end position="48"/>
    </location>
</feature>
<dbReference type="Pfam" id="PF13338">
    <property type="entry name" value="AbiEi_4"/>
    <property type="match status" value="1"/>
</dbReference>
<protein>
    <recommendedName>
        <fullName evidence="1">AbiEi antitoxin N-terminal domain-containing protein</fullName>
    </recommendedName>
</protein>
<keyword evidence="3" id="KW-1185">Reference proteome</keyword>
<name>A0A1R1LAW4_9MICC</name>
<dbReference type="STRING" id="554083.BKD30_07810"/>
<evidence type="ECO:0000259" key="1">
    <source>
        <dbReference type="Pfam" id="PF13338"/>
    </source>
</evidence>
<sequence>MQDVERALRWGVCRARDLRAAGLSPDGIDRLVREGWLVREARGVYARPDADAELVHAARRHMVLTCLSACHAHGLWVWHRPHPPHVARSDSTRTPGVIIHRVRCVPRQPVAPVLDALVTAFRCAPPREAIAAAESAVKYGRITHDELLAAFTGQRDRRIRASIGRIRTGSASLPETLARLALEDAGFEVRMQVEIEGVGHVDGMVDGVAYEVDGRAFHSGPVEFEEDRRRWNALMALGIPSVRIPARWVLANPDAAITVVRRVLDGWRAS</sequence>
<comment type="caution">
    <text evidence="2">The sequence shown here is derived from an EMBL/GenBank/DDBJ whole genome shotgun (WGS) entry which is preliminary data.</text>
</comment>
<organism evidence="2 3">
    <name type="scientific">Tersicoccus phoenicis</name>
    <dbReference type="NCBI Taxonomy" id="554083"/>
    <lineage>
        <taxon>Bacteria</taxon>
        <taxon>Bacillati</taxon>
        <taxon>Actinomycetota</taxon>
        <taxon>Actinomycetes</taxon>
        <taxon>Micrococcales</taxon>
        <taxon>Micrococcaceae</taxon>
        <taxon>Tersicoccus</taxon>
    </lineage>
</organism>
<dbReference type="Proteomes" id="UP000187085">
    <property type="component" value="Unassembled WGS sequence"/>
</dbReference>
<dbReference type="EMBL" id="MRDE01000050">
    <property type="protein sequence ID" value="OMH24674.1"/>
    <property type="molecule type" value="Genomic_DNA"/>
</dbReference>
<evidence type="ECO:0000313" key="2">
    <source>
        <dbReference type="EMBL" id="OMH24674.1"/>
    </source>
</evidence>
<reference evidence="2 3" key="1">
    <citation type="submission" date="2016-12" db="EMBL/GenBank/DDBJ databases">
        <title>Draft genome of Tersicoccus phoenicis 1P05MA.</title>
        <authorList>
            <person name="Nakajima Y."/>
            <person name="Yoshizawa S."/>
            <person name="Nakamura K."/>
            <person name="Ogura Y."/>
            <person name="Hayashi T."/>
            <person name="Kogure K."/>
        </authorList>
    </citation>
    <scope>NUCLEOTIDE SEQUENCE [LARGE SCALE GENOMIC DNA]</scope>
    <source>
        <strain evidence="2 3">1p05MA</strain>
    </source>
</reference>
<dbReference type="AlphaFoldDB" id="A0A1R1LAW4"/>
<evidence type="ECO:0000313" key="3">
    <source>
        <dbReference type="Proteomes" id="UP000187085"/>
    </source>
</evidence>
<dbReference type="InterPro" id="IPR025159">
    <property type="entry name" value="AbiEi_N"/>
</dbReference>
<gene>
    <name evidence="2" type="ORF">BKD30_07810</name>
</gene>
<accession>A0A1R1LAW4</accession>
<proteinExistence type="predicted"/>